<evidence type="ECO:0000313" key="1">
    <source>
        <dbReference type="EMBL" id="TLX70869.1"/>
    </source>
</evidence>
<dbReference type="SUPFAM" id="SSF48371">
    <property type="entry name" value="ARM repeat"/>
    <property type="match status" value="1"/>
</dbReference>
<proteinExistence type="predicted"/>
<dbReference type="InterPro" id="IPR016024">
    <property type="entry name" value="ARM-type_fold"/>
</dbReference>
<dbReference type="Gene3D" id="1.25.10.10">
    <property type="entry name" value="Leucine-rich Repeat Variant"/>
    <property type="match status" value="1"/>
</dbReference>
<gene>
    <name evidence="1" type="ORF">FAS41_26450</name>
</gene>
<protein>
    <submittedName>
        <fullName evidence="1">HEAT repeat domain-containing protein</fullName>
    </submittedName>
</protein>
<sequence length="124" mass="13158">MTTTFEKLIQIVGDGFFSQGFNALGALGGDDALNYLLLQSQDPARTSATVSALAEIGTQPAIDRLLELAGDSSEYMRAQVYTALADSGWPGSVSFLFNAYATETSMYAKSTSVNAMSVALRKAQ</sequence>
<dbReference type="EMBL" id="SWDV01000045">
    <property type="protein sequence ID" value="TLX70869.1"/>
    <property type="molecule type" value="Genomic_DNA"/>
</dbReference>
<comment type="caution">
    <text evidence="1">The sequence shown here is derived from an EMBL/GenBank/DDBJ whole genome shotgun (WGS) entry which is preliminary data.</text>
</comment>
<dbReference type="Pfam" id="PF13646">
    <property type="entry name" value="HEAT_2"/>
    <property type="match status" value="1"/>
</dbReference>
<dbReference type="InterPro" id="IPR011989">
    <property type="entry name" value="ARM-like"/>
</dbReference>
<dbReference type="Proteomes" id="UP000306635">
    <property type="component" value="Unassembled WGS sequence"/>
</dbReference>
<reference evidence="1 2" key="1">
    <citation type="submission" date="2019-04" db="EMBL/GenBank/DDBJ databases">
        <authorList>
            <person name="Li M."/>
        </authorList>
    </citation>
    <scope>NUCLEOTIDE SEQUENCE [LARGE SCALE GENOMIC DNA]</scope>
    <source>
        <strain evidence="1 2">LAM1902</strain>
    </source>
</reference>
<name>A0A5R9QMM1_9PSED</name>
<dbReference type="RefSeq" id="WP_138526322.1">
    <property type="nucleotide sequence ID" value="NZ_JAOCBK010000014.1"/>
</dbReference>
<accession>A0A5R9QMM1</accession>
<keyword evidence="2" id="KW-1185">Reference proteome</keyword>
<organism evidence="1 2">
    <name type="scientific">Pseudomonas nicosulfuronedens</name>
    <dbReference type="NCBI Taxonomy" id="2571105"/>
    <lineage>
        <taxon>Bacteria</taxon>
        <taxon>Pseudomonadati</taxon>
        <taxon>Pseudomonadota</taxon>
        <taxon>Gammaproteobacteria</taxon>
        <taxon>Pseudomonadales</taxon>
        <taxon>Pseudomonadaceae</taxon>
        <taxon>Pseudomonas</taxon>
    </lineage>
</organism>
<evidence type="ECO:0000313" key="2">
    <source>
        <dbReference type="Proteomes" id="UP000306635"/>
    </source>
</evidence>
<dbReference type="AlphaFoldDB" id="A0A5R9QMM1"/>